<evidence type="ECO:0000256" key="9">
    <source>
        <dbReference type="ARBA" id="ARBA00023303"/>
    </source>
</evidence>
<dbReference type="SUPFAM" id="SSF81340">
    <property type="entry name" value="Clc chloride channel"/>
    <property type="match status" value="1"/>
</dbReference>
<proteinExistence type="predicted"/>
<feature type="transmembrane region" description="Helical" evidence="10">
    <location>
        <begin position="247"/>
        <end position="271"/>
    </location>
</feature>
<dbReference type="PANTHER" id="PTHR43427:SF6">
    <property type="entry name" value="CHLORIDE CHANNEL PROTEIN CLC-E"/>
    <property type="match status" value="1"/>
</dbReference>
<feature type="transmembrane region" description="Helical" evidence="10">
    <location>
        <begin position="283"/>
        <end position="299"/>
    </location>
</feature>
<dbReference type="Proteomes" id="UP000291236">
    <property type="component" value="Chromosome"/>
</dbReference>
<dbReference type="KEGG" id="sbf:JCM31447_10510"/>
<keyword evidence="4 10" id="KW-1133">Transmembrane helix</keyword>
<evidence type="ECO:0000256" key="5">
    <source>
        <dbReference type="ARBA" id="ARBA00023065"/>
    </source>
</evidence>
<name>A0A4P2VLF8_FLUSA</name>
<feature type="transmembrane region" description="Helical" evidence="10">
    <location>
        <begin position="351"/>
        <end position="370"/>
    </location>
</feature>
<reference evidence="11 12" key="1">
    <citation type="submission" date="2018-12" db="EMBL/GenBank/DDBJ databases">
        <title>Rubrispira sanarue gen. nov., sp., nov., a member of the order Silvanigrellales, isolated from a brackish lake in Hamamatsu Japan.</title>
        <authorList>
            <person name="Maejima Y."/>
            <person name="Iino T."/>
            <person name="Muraguchi Y."/>
            <person name="Fukuda K."/>
            <person name="Nojiri H."/>
            <person name="Ohkuma M."/>
            <person name="Moriuchi R."/>
            <person name="Dohra H."/>
            <person name="Kimbara K."/>
            <person name="Shintani M."/>
        </authorList>
    </citation>
    <scope>NUCLEOTIDE SEQUENCE [LARGE SCALE GENOMIC DNA]</scope>
    <source>
        <strain evidence="11 12">RF1110005</strain>
    </source>
</reference>
<evidence type="ECO:0000256" key="8">
    <source>
        <dbReference type="ARBA" id="ARBA00023214"/>
    </source>
</evidence>
<evidence type="ECO:0000256" key="7">
    <source>
        <dbReference type="ARBA" id="ARBA00023173"/>
    </source>
</evidence>
<feature type="transmembrane region" description="Helical" evidence="10">
    <location>
        <begin position="410"/>
        <end position="431"/>
    </location>
</feature>
<dbReference type="EMBL" id="AP019368">
    <property type="protein sequence ID" value="BBH52610.1"/>
    <property type="molecule type" value="Genomic_DNA"/>
</dbReference>
<dbReference type="CDD" id="cd00400">
    <property type="entry name" value="Voltage_gated_ClC"/>
    <property type="match status" value="1"/>
</dbReference>
<feature type="transmembrane region" description="Helical" evidence="10">
    <location>
        <begin position="319"/>
        <end position="339"/>
    </location>
</feature>
<evidence type="ECO:0008006" key="13">
    <source>
        <dbReference type="Google" id="ProtNLM"/>
    </source>
</evidence>
<evidence type="ECO:0000256" key="2">
    <source>
        <dbReference type="ARBA" id="ARBA00022448"/>
    </source>
</evidence>
<keyword evidence="5" id="KW-0406">Ion transport</keyword>
<protein>
    <recommendedName>
        <fullName evidence="13">Chloride channel protein</fullName>
    </recommendedName>
</protein>
<evidence type="ECO:0000256" key="4">
    <source>
        <dbReference type="ARBA" id="ARBA00022989"/>
    </source>
</evidence>
<dbReference type="GO" id="GO:0005254">
    <property type="term" value="F:chloride channel activity"/>
    <property type="evidence" value="ECO:0007669"/>
    <property type="project" value="UniProtKB-KW"/>
</dbReference>
<evidence type="ECO:0000256" key="6">
    <source>
        <dbReference type="ARBA" id="ARBA00023136"/>
    </source>
</evidence>
<dbReference type="OrthoDB" id="9767361at2"/>
<accession>A0A4P2VLF8</accession>
<keyword evidence="8" id="KW-0868">Chloride</keyword>
<evidence type="ECO:0000313" key="12">
    <source>
        <dbReference type="Proteomes" id="UP000291236"/>
    </source>
</evidence>
<dbReference type="AlphaFoldDB" id="A0A4P2VLF8"/>
<gene>
    <name evidence="11" type="ORF">JCM31447_10510</name>
</gene>
<evidence type="ECO:0000256" key="10">
    <source>
        <dbReference type="SAM" id="Phobius"/>
    </source>
</evidence>
<keyword evidence="12" id="KW-1185">Reference proteome</keyword>
<dbReference type="PANTHER" id="PTHR43427">
    <property type="entry name" value="CHLORIDE CHANNEL PROTEIN CLC-E"/>
    <property type="match status" value="1"/>
</dbReference>
<dbReference type="PRINTS" id="PR00762">
    <property type="entry name" value="CLCHANNEL"/>
</dbReference>
<keyword evidence="6 10" id="KW-0472">Membrane</keyword>
<feature type="transmembrane region" description="Helical" evidence="10">
    <location>
        <begin position="75"/>
        <end position="97"/>
    </location>
</feature>
<feature type="transmembrane region" description="Helical" evidence="10">
    <location>
        <begin position="172"/>
        <end position="197"/>
    </location>
</feature>
<feature type="transmembrane region" description="Helical" evidence="10">
    <location>
        <begin position="382"/>
        <end position="404"/>
    </location>
</feature>
<dbReference type="Gene3D" id="1.10.3080.10">
    <property type="entry name" value="Clc chloride channel"/>
    <property type="match status" value="1"/>
</dbReference>
<feature type="transmembrane region" description="Helical" evidence="10">
    <location>
        <begin position="27"/>
        <end position="55"/>
    </location>
</feature>
<evidence type="ECO:0000256" key="1">
    <source>
        <dbReference type="ARBA" id="ARBA00004141"/>
    </source>
</evidence>
<keyword evidence="7" id="KW-0869">Chloride channel</keyword>
<keyword evidence="2" id="KW-0813">Transport</keyword>
<evidence type="ECO:0000313" key="11">
    <source>
        <dbReference type="EMBL" id="BBH52610.1"/>
    </source>
</evidence>
<dbReference type="InterPro" id="IPR014743">
    <property type="entry name" value="Cl-channel_core"/>
</dbReference>
<dbReference type="InterPro" id="IPR050368">
    <property type="entry name" value="ClC-type_chloride_channel"/>
</dbReference>
<dbReference type="GO" id="GO:0034707">
    <property type="term" value="C:chloride channel complex"/>
    <property type="evidence" value="ECO:0007669"/>
    <property type="project" value="UniProtKB-KW"/>
</dbReference>
<organism evidence="11 12">
    <name type="scientific">Fluviispira sanaruensis</name>
    <dbReference type="NCBI Taxonomy" id="2493639"/>
    <lineage>
        <taxon>Bacteria</taxon>
        <taxon>Pseudomonadati</taxon>
        <taxon>Bdellovibrionota</taxon>
        <taxon>Oligoflexia</taxon>
        <taxon>Silvanigrellales</taxon>
        <taxon>Silvanigrellaceae</taxon>
        <taxon>Fluviispira</taxon>
    </lineage>
</organism>
<dbReference type="InterPro" id="IPR001807">
    <property type="entry name" value="ClC"/>
</dbReference>
<dbReference type="RefSeq" id="WP_130607257.1">
    <property type="nucleotide sequence ID" value="NZ_AP019368.1"/>
</dbReference>
<comment type="subcellular location">
    <subcellularLocation>
        <location evidence="1">Membrane</location>
        <topology evidence="1">Multi-pass membrane protein</topology>
    </subcellularLocation>
</comment>
<sequence length="468" mass="50950">MTYIEKMRYFRGKFFVHKSAFFHKRDFFICLLSLIIGIFIGFLAEALKLVINLVTNIFYFGKFSITEALPAQHQLGYWAFFMPVIGGIIIGLIARFINPAVYGHGIPETMEKVLLNDSIISKRLLILKPTAAAISVGSGGPFGDEGPIIATGGILGSTIGQFIKTSSYERKILLSAGVAGAVSSAFGSPLGGIFLALELMLYEFKSRSLIPVALSVIAAEFIRMKFVGDELIFPMSVVSLPSASSEIFCFFIIGIISGIVAVGITHCVHYLENGYAKLPMHWMWWPAIGGIGVGAIGLLEPKILGAGYSTITQILNGHIVADSIIYLFILKFLAWLIAVSSRTTAGTLAPLFMMGSALGVTLFGFIIYFFPLINLDIKTAALVGMAALFCGVTRAFLASVFITLESTHQFWAAVPILTGCVAAYIVSLFLMQHSILTKELEKKGVSFLLEENAKKTENDLQQKPNDVY</sequence>
<keyword evidence="3 10" id="KW-0812">Transmembrane</keyword>
<keyword evidence="9" id="KW-0407">Ion channel</keyword>
<evidence type="ECO:0000256" key="3">
    <source>
        <dbReference type="ARBA" id="ARBA00022692"/>
    </source>
</evidence>
<dbReference type="Pfam" id="PF00654">
    <property type="entry name" value="Voltage_CLC"/>
    <property type="match status" value="1"/>
</dbReference>